<dbReference type="EMBL" id="JBHSMP010000027">
    <property type="protein sequence ID" value="MFC5431008.1"/>
    <property type="molecule type" value="Genomic_DNA"/>
</dbReference>
<organism evidence="1 2">
    <name type="scientific">Paraburkholderia denitrificans</name>
    <dbReference type="NCBI Taxonomy" id="694025"/>
    <lineage>
        <taxon>Bacteria</taxon>
        <taxon>Pseudomonadati</taxon>
        <taxon>Pseudomonadota</taxon>
        <taxon>Betaproteobacteria</taxon>
        <taxon>Burkholderiales</taxon>
        <taxon>Burkholderiaceae</taxon>
        <taxon>Paraburkholderia</taxon>
    </lineage>
</organism>
<name>A0ABW0JD93_9BURK</name>
<evidence type="ECO:0000313" key="1">
    <source>
        <dbReference type="EMBL" id="MFC5431008.1"/>
    </source>
</evidence>
<dbReference type="RefSeq" id="WP_377713936.1">
    <property type="nucleotide sequence ID" value="NZ_JBHSMP010000027.1"/>
</dbReference>
<sequence>MKFRAGYDQTFRYVRQNAHGLAYDVGFHVYQRDDGTFIFGYEVVQEATDCQFGNGAIRLNFEGTREEAEAHVRAFLEKMIDNLTDESGERVTRTGERAGYRIVEWSDGTDGAIEDLVLRCPELVLGRYVAIASCDSGPYTPTDEEFTAGWSKIGTLAVSPLVKVVSQLPMPGFDEWYVYDRFIKFEPHANFVNRLGFSPLNVDDTYTDEFWRQVAKLEPLHVLGSGTPGVFLVTRDNTLFEAVTCDATP</sequence>
<keyword evidence="2" id="KW-1185">Reference proteome</keyword>
<accession>A0ABW0JD93</accession>
<gene>
    <name evidence="1" type="ORF">ACFPTO_19710</name>
</gene>
<proteinExistence type="predicted"/>
<comment type="caution">
    <text evidence="1">The sequence shown here is derived from an EMBL/GenBank/DDBJ whole genome shotgun (WGS) entry which is preliminary data.</text>
</comment>
<evidence type="ECO:0000313" key="2">
    <source>
        <dbReference type="Proteomes" id="UP001596103"/>
    </source>
</evidence>
<dbReference type="Proteomes" id="UP001596103">
    <property type="component" value="Unassembled WGS sequence"/>
</dbReference>
<protein>
    <submittedName>
        <fullName evidence="1">Uncharacterized protein</fullName>
    </submittedName>
</protein>
<reference evidence="2" key="1">
    <citation type="journal article" date="2019" name="Int. J. Syst. Evol. Microbiol.">
        <title>The Global Catalogue of Microorganisms (GCM) 10K type strain sequencing project: providing services to taxonomists for standard genome sequencing and annotation.</title>
        <authorList>
            <consortium name="The Broad Institute Genomics Platform"/>
            <consortium name="The Broad Institute Genome Sequencing Center for Infectious Disease"/>
            <person name="Wu L."/>
            <person name="Ma J."/>
        </authorList>
    </citation>
    <scope>NUCLEOTIDE SEQUENCE [LARGE SCALE GENOMIC DNA]</scope>
    <source>
        <strain evidence="2">CCUG 56042</strain>
    </source>
</reference>